<sequence>MQLFGWRFTPSLLAVFYVQLTAMLLDDVKRTEAFAQMAKFGGAPAYSSILRAPGAWWNALADGFSRKGGRSWVLVSSALINIIGFLVVSPLSSSLLEPMDIAISTDGQFSRVAPESPILPTSGRETMLRTIGHLLQDVSTSAWISDDYTIIPFWPSDRPSAPLGPFLSTTPQEWEAETTVLNTELECKTMSLVKMKEMNVSDIPIDITVAVLDSGDGCTHEFRLDPPFGSWYDNKTLVTTELTPANWSSGCGEREFILIAPTNETAIPVAQICSANYYMAEMNVTARISSTFSEMVFDKEEYRKKRSPIPESFMDVKLAQNLSLGFPWSDYLVESSSSMSRPPNTGLMVLFGALYNFNFKAMVDDRDLLTQASRVKQRIFGEVLQYSLQQQNAPERSINGTVTVVATRIVVTAGVAVALATFFFLSLCLLAVVWTLSGHRFRPLNLRQDPATTTGVASLIVNAPATQNSFKHASTKDTLQEKRYFTTPSVLHESSEITRVNSGA</sequence>
<keyword evidence="1" id="KW-0812">Transmembrane</keyword>
<feature type="transmembrane region" description="Helical" evidence="1">
    <location>
        <begin position="409"/>
        <end position="437"/>
    </location>
</feature>
<accession>A0AA40D7B3</accession>
<proteinExistence type="predicted"/>
<dbReference type="Proteomes" id="UP001175001">
    <property type="component" value="Unassembled WGS sequence"/>
</dbReference>
<name>A0AA40D7B3_9PEZI</name>
<evidence type="ECO:0008006" key="5">
    <source>
        <dbReference type="Google" id="ProtNLM"/>
    </source>
</evidence>
<evidence type="ECO:0000313" key="4">
    <source>
        <dbReference type="Proteomes" id="UP001175001"/>
    </source>
</evidence>
<reference evidence="3" key="1">
    <citation type="submission" date="2023-06" db="EMBL/GenBank/DDBJ databases">
        <title>Multi-omics analyses reveal the molecular pathogenesis toolkit of Lasiodiplodia hormozganensis, a cross-kingdom pathogen.</title>
        <authorList>
            <person name="Felix C."/>
            <person name="Meneses R."/>
            <person name="Goncalves M.F.M."/>
            <person name="Tilleman L."/>
            <person name="Duarte A.S."/>
            <person name="Jorrin-Novo J.V."/>
            <person name="Van De Peer Y."/>
            <person name="Deforce D."/>
            <person name="Van Nieuwerburgh F."/>
            <person name="Esteves A.C."/>
            <person name="Alves A."/>
        </authorList>
    </citation>
    <scope>NUCLEOTIDE SEQUENCE</scope>
    <source>
        <strain evidence="3">CBS 339.90</strain>
    </source>
</reference>
<dbReference type="EMBL" id="JAUJDW010000004">
    <property type="protein sequence ID" value="KAK0663158.1"/>
    <property type="molecule type" value="Genomic_DNA"/>
</dbReference>
<dbReference type="PANTHER" id="PTHR37544">
    <property type="entry name" value="SPRAY-RELATED"/>
    <property type="match status" value="1"/>
</dbReference>
<gene>
    <name evidence="3" type="ORF">DIS24_g1200</name>
</gene>
<evidence type="ECO:0000256" key="1">
    <source>
        <dbReference type="SAM" id="Phobius"/>
    </source>
</evidence>
<keyword evidence="1" id="KW-0472">Membrane</keyword>
<evidence type="ECO:0000256" key="2">
    <source>
        <dbReference type="SAM" id="SignalP"/>
    </source>
</evidence>
<feature type="signal peptide" evidence="2">
    <location>
        <begin position="1"/>
        <end position="22"/>
    </location>
</feature>
<protein>
    <recommendedName>
        <fullName evidence="5">Transmembrane protein</fullName>
    </recommendedName>
</protein>
<dbReference type="PANTHER" id="PTHR37544:SF3">
    <property type="entry name" value="SPRAY"/>
    <property type="match status" value="1"/>
</dbReference>
<evidence type="ECO:0000313" key="3">
    <source>
        <dbReference type="EMBL" id="KAK0663158.1"/>
    </source>
</evidence>
<dbReference type="Pfam" id="PF11915">
    <property type="entry name" value="DUF3433"/>
    <property type="match status" value="1"/>
</dbReference>
<dbReference type="AlphaFoldDB" id="A0AA40D7B3"/>
<feature type="chain" id="PRO_5041378242" description="Transmembrane protein" evidence="2">
    <location>
        <begin position="23"/>
        <end position="504"/>
    </location>
</feature>
<keyword evidence="1" id="KW-1133">Transmembrane helix</keyword>
<keyword evidence="4" id="KW-1185">Reference proteome</keyword>
<comment type="caution">
    <text evidence="3">The sequence shown here is derived from an EMBL/GenBank/DDBJ whole genome shotgun (WGS) entry which is preliminary data.</text>
</comment>
<dbReference type="InterPro" id="IPR021840">
    <property type="entry name" value="DUF3433"/>
</dbReference>
<organism evidence="3 4">
    <name type="scientific">Lasiodiplodia hormozganensis</name>
    <dbReference type="NCBI Taxonomy" id="869390"/>
    <lineage>
        <taxon>Eukaryota</taxon>
        <taxon>Fungi</taxon>
        <taxon>Dikarya</taxon>
        <taxon>Ascomycota</taxon>
        <taxon>Pezizomycotina</taxon>
        <taxon>Dothideomycetes</taxon>
        <taxon>Dothideomycetes incertae sedis</taxon>
        <taxon>Botryosphaeriales</taxon>
        <taxon>Botryosphaeriaceae</taxon>
        <taxon>Lasiodiplodia</taxon>
    </lineage>
</organism>
<keyword evidence="2" id="KW-0732">Signal</keyword>